<accession>A0A2L2BN46</accession>
<keyword evidence="2" id="KW-1133">Transmembrane helix</keyword>
<sequence length="103" mass="10826">MSQTPGEDQSAPPAADGNEQPMRLRRAPKLAPFVLLGAGVGLIGTLAATSLFPADPSVGFSVLAGYFSLYGVTGGIGAGIVVWLVLDRRSKKRERQVTAERED</sequence>
<proteinExistence type="predicted"/>
<reference evidence="3 4" key="1">
    <citation type="submission" date="2018-02" db="EMBL/GenBank/DDBJ databases">
        <title>Complete genome of the streamlined marine actinobacterium Pontimonas salivibrio CL-TW6 adapted to coastal planktonic lifestype.</title>
        <authorList>
            <person name="Cho B.C."/>
            <person name="Hardies S.C."/>
            <person name="Jang G.I."/>
            <person name="Hwang C.Y."/>
        </authorList>
    </citation>
    <scope>NUCLEOTIDE SEQUENCE [LARGE SCALE GENOMIC DNA]</scope>
    <source>
        <strain evidence="3 4">CL-TW6</strain>
    </source>
</reference>
<evidence type="ECO:0000256" key="1">
    <source>
        <dbReference type="SAM" id="MobiDB-lite"/>
    </source>
</evidence>
<dbReference type="AlphaFoldDB" id="A0A2L2BN46"/>
<gene>
    <name evidence="3" type="ORF">C3B54_1183</name>
</gene>
<evidence type="ECO:0000256" key="2">
    <source>
        <dbReference type="SAM" id="Phobius"/>
    </source>
</evidence>
<name>A0A2L2BN46_9MICO</name>
<dbReference type="OrthoDB" id="5125407at2"/>
<keyword evidence="2" id="KW-0812">Transmembrane</keyword>
<evidence type="ECO:0000313" key="3">
    <source>
        <dbReference type="EMBL" id="AVG23090.1"/>
    </source>
</evidence>
<evidence type="ECO:0000313" key="4">
    <source>
        <dbReference type="Proteomes" id="UP000243077"/>
    </source>
</evidence>
<organism evidence="3 4">
    <name type="scientific">Pontimonas salivibrio</name>
    <dbReference type="NCBI Taxonomy" id="1159327"/>
    <lineage>
        <taxon>Bacteria</taxon>
        <taxon>Bacillati</taxon>
        <taxon>Actinomycetota</taxon>
        <taxon>Actinomycetes</taxon>
        <taxon>Micrococcales</taxon>
        <taxon>Microbacteriaceae</taxon>
        <taxon>Pontimonas</taxon>
    </lineage>
</organism>
<dbReference type="EMBL" id="CP026923">
    <property type="protein sequence ID" value="AVG23090.1"/>
    <property type="molecule type" value="Genomic_DNA"/>
</dbReference>
<protein>
    <submittedName>
        <fullName evidence="3">Uncharacterized protein</fullName>
    </submittedName>
</protein>
<feature type="transmembrane region" description="Helical" evidence="2">
    <location>
        <begin position="30"/>
        <end position="52"/>
    </location>
</feature>
<dbReference type="KEGG" id="psai:C3B54_1183"/>
<dbReference type="RefSeq" id="WP_104912750.1">
    <property type="nucleotide sequence ID" value="NZ_CP026923.1"/>
</dbReference>
<keyword evidence="4" id="KW-1185">Reference proteome</keyword>
<keyword evidence="2" id="KW-0472">Membrane</keyword>
<feature type="region of interest" description="Disordered" evidence="1">
    <location>
        <begin position="1"/>
        <end position="23"/>
    </location>
</feature>
<dbReference type="Proteomes" id="UP000243077">
    <property type="component" value="Chromosome"/>
</dbReference>
<feature type="transmembrane region" description="Helical" evidence="2">
    <location>
        <begin position="64"/>
        <end position="86"/>
    </location>
</feature>